<sequence>MKHLVNNILRTKNMVGLLNAMGVPLENTKVACKDERVIFNSGTTKEAEALAANLQDLLQKDTVKPTIRKKTVAELLAEEITYASCADSAMSETHKKSCLAVLSVLQLTGLEYTLDEQQEYINIQLPSAAYAPLFNSLTYKYMSIEGEKIKFNIKEFLKAYKQELILIDGKSPLLFAHSESFESKKVFYAEKKVSEDTTEITPYFFVPDALTPPAYHFVLDTSGSMEGERLTTLKKSVIELADALFQFQPDAVINISEFNSTTRKVGSYRKQDATQLTSDINKLRADHSTRLLGTVSDQLSMLVQSTQHNNVILFTDGENSIGNEEDQTKALEKMVESLGGSASLIRVRNKFFILSYGTKQPEVLHKVAQAFDSPVLETNTIDFTAALSEKGKLQEWAAARELFTCRLEIADSSGLDTKSEEYVQSCDMSGQFVALKPQQYQNNESLHLTIKDGNGKTLLDDKRSLAKKSVESVLLPGSAKAAVQHGMFTLPTQVTTDAPKKSVTPTII</sequence>
<dbReference type="OrthoDB" id="5648632at2"/>
<dbReference type="EMBL" id="UGOY01000001">
    <property type="protein sequence ID" value="STY21695.1"/>
    <property type="molecule type" value="Genomic_DNA"/>
</dbReference>
<dbReference type="SUPFAM" id="SSF53300">
    <property type="entry name" value="vWA-like"/>
    <property type="match status" value="1"/>
</dbReference>
<evidence type="ECO:0000313" key="5">
    <source>
        <dbReference type="Proteomes" id="UP000255110"/>
    </source>
</evidence>
<dbReference type="Gene3D" id="3.40.50.410">
    <property type="entry name" value="von Willebrand factor, type A domain"/>
    <property type="match status" value="1"/>
</dbReference>
<feature type="domain" description="VWFA" evidence="1">
    <location>
        <begin position="214"/>
        <end position="402"/>
    </location>
</feature>
<reference evidence="2 4" key="1">
    <citation type="submission" date="2015-11" db="EMBL/GenBank/DDBJ databases">
        <title>Genomic analysis of 38 Legionella species identifies large and diverse effector repertoires.</title>
        <authorList>
            <person name="Burstein D."/>
            <person name="Amaro F."/>
            <person name="Zusman T."/>
            <person name="Lifshitz Z."/>
            <person name="Cohen O."/>
            <person name="Gilbert J.A."/>
            <person name="Pupko T."/>
            <person name="Shuman H.A."/>
            <person name="Segal G."/>
        </authorList>
    </citation>
    <scope>NUCLEOTIDE SEQUENCE [LARGE SCALE GENOMIC DNA]</scope>
    <source>
        <strain evidence="2 4">SC-18-C9</strain>
    </source>
</reference>
<evidence type="ECO:0000313" key="2">
    <source>
        <dbReference type="EMBL" id="KTD72029.1"/>
    </source>
</evidence>
<dbReference type="RefSeq" id="WP_058478255.1">
    <property type="nucleotide sequence ID" value="NZ_CAAAIO010000015.1"/>
</dbReference>
<reference evidence="3 5" key="2">
    <citation type="submission" date="2018-06" db="EMBL/GenBank/DDBJ databases">
        <authorList>
            <consortium name="Pathogen Informatics"/>
            <person name="Doyle S."/>
        </authorList>
    </citation>
    <scope>NUCLEOTIDE SEQUENCE [LARGE SCALE GENOMIC DNA]</scope>
    <source>
        <strain evidence="3 5">NCTC11991</strain>
    </source>
</reference>
<keyword evidence="4" id="KW-1185">Reference proteome</keyword>
<accession>A0A378L3N2</accession>
<dbReference type="InterPro" id="IPR002035">
    <property type="entry name" value="VWF_A"/>
</dbReference>
<dbReference type="EMBL" id="LNYZ01000027">
    <property type="protein sequence ID" value="KTD72029.1"/>
    <property type="molecule type" value="Genomic_DNA"/>
</dbReference>
<protein>
    <submittedName>
        <fullName evidence="3">Marine proteobacterial sortase target protein</fullName>
    </submittedName>
    <submittedName>
        <fullName evidence="2">von Willebrand factor type A domain protein</fullName>
    </submittedName>
</protein>
<dbReference type="PROSITE" id="PS50234">
    <property type="entry name" value="VWFA"/>
    <property type="match status" value="1"/>
</dbReference>
<dbReference type="STRING" id="460.Lstg_2730"/>
<evidence type="ECO:0000313" key="3">
    <source>
        <dbReference type="EMBL" id="STY21695.1"/>
    </source>
</evidence>
<proteinExistence type="predicted"/>
<dbReference type="InterPro" id="IPR036465">
    <property type="entry name" value="vWFA_dom_sf"/>
</dbReference>
<name>A0A378L3N2_9GAMM</name>
<gene>
    <name evidence="2" type="ORF">Lstg_2730</name>
    <name evidence="3" type="ORF">NCTC11991_00263</name>
</gene>
<evidence type="ECO:0000259" key="1">
    <source>
        <dbReference type="PROSITE" id="PS50234"/>
    </source>
</evidence>
<dbReference type="Proteomes" id="UP000255110">
    <property type="component" value="Unassembled WGS sequence"/>
</dbReference>
<dbReference type="AlphaFoldDB" id="A0A378L3N2"/>
<organism evidence="3 5">
    <name type="scientific">Legionella steigerwaltii</name>
    <dbReference type="NCBI Taxonomy" id="460"/>
    <lineage>
        <taxon>Bacteria</taxon>
        <taxon>Pseudomonadati</taxon>
        <taxon>Pseudomonadota</taxon>
        <taxon>Gammaproteobacteria</taxon>
        <taxon>Legionellales</taxon>
        <taxon>Legionellaceae</taxon>
        <taxon>Legionella</taxon>
    </lineage>
</organism>
<dbReference type="Proteomes" id="UP000054820">
    <property type="component" value="Unassembled WGS sequence"/>
</dbReference>
<evidence type="ECO:0000313" key="4">
    <source>
        <dbReference type="Proteomes" id="UP000054820"/>
    </source>
</evidence>
<dbReference type="Pfam" id="PF00092">
    <property type="entry name" value="VWA"/>
    <property type="match status" value="1"/>
</dbReference>